<organism evidence="7 8">
    <name type="scientific">Ornithinibacillus halophilus</name>
    <dbReference type="NCBI Taxonomy" id="930117"/>
    <lineage>
        <taxon>Bacteria</taxon>
        <taxon>Bacillati</taxon>
        <taxon>Bacillota</taxon>
        <taxon>Bacilli</taxon>
        <taxon>Bacillales</taxon>
        <taxon>Bacillaceae</taxon>
        <taxon>Ornithinibacillus</taxon>
    </lineage>
</organism>
<evidence type="ECO:0000259" key="6">
    <source>
        <dbReference type="Pfam" id="PF08281"/>
    </source>
</evidence>
<dbReference type="SUPFAM" id="SSF88659">
    <property type="entry name" value="Sigma3 and sigma4 domains of RNA polymerase sigma factors"/>
    <property type="match status" value="1"/>
</dbReference>
<dbReference type="InterPro" id="IPR036388">
    <property type="entry name" value="WH-like_DNA-bd_sf"/>
</dbReference>
<dbReference type="AlphaFoldDB" id="A0A1M5EF83"/>
<evidence type="ECO:0000256" key="3">
    <source>
        <dbReference type="ARBA" id="ARBA00023082"/>
    </source>
</evidence>
<comment type="similarity">
    <text evidence="1">Belongs to the sigma-70 factor family. ECF subfamily.</text>
</comment>
<dbReference type="Pfam" id="PF08281">
    <property type="entry name" value="Sigma70_r4_2"/>
    <property type="match status" value="1"/>
</dbReference>
<evidence type="ECO:0000256" key="2">
    <source>
        <dbReference type="ARBA" id="ARBA00023015"/>
    </source>
</evidence>
<dbReference type="CDD" id="cd06171">
    <property type="entry name" value="Sigma70_r4"/>
    <property type="match status" value="1"/>
</dbReference>
<dbReference type="InterPro" id="IPR013249">
    <property type="entry name" value="RNA_pol_sigma70_r4_t2"/>
</dbReference>
<evidence type="ECO:0000256" key="4">
    <source>
        <dbReference type="ARBA" id="ARBA00023163"/>
    </source>
</evidence>
<keyword evidence="4" id="KW-0804">Transcription</keyword>
<gene>
    <name evidence="7" type="ORF">SAMN05216225_10052</name>
</gene>
<dbReference type="GO" id="GO:0016987">
    <property type="term" value="F:sigma factor activity"/>
    <property type="evidence" value="ECO:0007669"/>
    <property type="project" value="UniProtKB-KW"/>
</dbReference>
<sequence>MESKRDIVSDWYDEYSDAIIKFILLMIHDYQTAEDLTHDTFIKAYRNYETFKGDSKIKTWLFQIAHNVTVDYLRKQKPILFLKNIFPLIDTSMLPDEEMVVKEDSKELYQALAKLKLSYQKVIILRKLKEFSIQETSEILGWSEGKVKTTLYRALPALEKQLRKGGFSSDEGLSKEPKRS</sequence>
<dbReference type="InterPro" id="IPR039425">
    <property type="entry name" value="RNA_pol_sigma-70-like"/>
</dbReference>
<dbReference type="STRING" id="930117.SAMN05216225_10052"/>
<feature type="domain" description="RNA polymerase sigma factor 70 region 4 type 2" evidence="6">
    <location>
        <begin position="106"/>
        <end position="155"/>
    </location>
</feature>
<dbReference type="InterPro" id="IPR013324">
    <property type="entry name" value="RNA_pol_sigma_r3/r4-like"/>
</dbReference>
<dbReference type="InterPro" id="IPR007627">
    <property type="entry name" value="RNA_pol_sigma70_r2"/>
</dbReference>
<dbReference type="GO" id="GO:0003677">
    <property type="term" value="F:DNA binding"/>
    <property type="evidence" value="ECO:0007669"/>
    <property type="project" value="InterPro"/>
</dbReference>
<accession>A0A1M5EF83</accession>
<name>A0A1M5EF83_9BACI</name>
<dbReference type="NCBIfam" id="TIGR02937">
    <property type="entry name" value="sigma70-ECF"/>
    <property type="match status" value="1"/>
</dbReference>
<evidence type="ECO:0000313" key="7">
    <source>
        <dbReference type="EMBL" id="SHF77953.1"/>
    </source>
</evidence>
<evidence type="ECO:0000259" key="5">
    <source>
        <dbReference type="Pfam" id="PF04542"/>
    </source>
</evidence>
<dbReference type="InterPro" id="IPR013325">
    <property type="entry name" value="RNA_pol_sigma_r2"/>
</dbReference>
<dbReference type="Proteomes" id="UP000183988">
    <property type="component" value="Unassembled WGS sequence"/>
</dbReference>
<keyword evidence="2" id="KW-0805">Transcription regulation</keyword>
<dbReference type="EMBL" id="FQVW01000005">
    <property type="protein sequence ID" value="SHF77953.1"/>
    <property type="molecule type" value="Genomic_DNA"/>
</dbReference>
<evidence type="ECO:0000256" key="1">
    <source>
        <dbReference type="ARBA" id="ARBA00010641"/>
    </source>
</evidence>
<feature type="domain" description="RNA polymerase sigma-70 region 2" evidence="5">
    <location>
        <begin position="12"/>
        <end position="77"/>
    </location>
</feature>
<dbReference type="InterPro" id="IPR014284">
    <property type="entry name" value="RNA_pol_sigma-70_dom"/>
</dbReference>
<dbReference type="Gene3D" id="1.10.10.10">
    <property type="entry name" value="Winged helix-like DNA-binding domain superfamily/Winged helix DNA-binding domain"/>
    <property type="match status" value="1"/>
</dbReference>
<protein>
    <submittedName>
        <fullName evidence="7">RNA polymerase sigma-70 factor, ECF subfamily</fullName>
    </submittedName>
</protein>
<dbReference type="PANTHER" id="PTHR43133:SF60">
    <property type="entry name" value="RNA POLYMERASE SIGMA FACTOR SIGV"/>
    <property type="match status" value="1"/>
</dbReference>
<keyword evidence="8" id="KW-1185">Reference proteome</keyword>
<keyword evidence="3" id="KW-0731">Sigma factor</keyword>
<dbReference type="PANTHER" id="PTHR43133">
    <property type="entry name" value="RNA POLYMERASE ECF-TYPE SIGMA FACTO"/>
    <property type="match status" value="1"/>
</dbReference>
<dbReference type="SUPFAM" id="SSF88946">
    <property type="entry name" value="Sigma2 domain of RNA polymerase sigma factors"/>
    <property type="match status" value="1"/>
</dbReference>
<dbReference type="Gene3D" id="1.10.1740.10">
    <property type="match status" value="1"/>
</dbReference>
<dbReference type="GO" id="GO:0006352">
    <property type="term" value="P:DNA-templated transcription initiation"/>
    <property type="evidence" value="ECO:0007669"/>
    <property type="project" value="InterPro"/>
</dbReference>
<reference evidence="7 8" key="1">
    <citation type="submission" date="2016-11" db="EMBL/GenBank/DDBJ databases">
        <authorList>
            <person name="Jaros S."/>
            <person name="Januszkiewicz K."/>
            <person name="Wedrychowicz H."/>
        </authorList>
    </citation>
    <scope>NUCLEOTIDE SEQUENCE [LARGE SCALE GENOMIC DNA]</scope>
    <source>
        <strain evidence="7 8">IBRC-M 10683</strain>
    </source>
</reference>
<dbReference type="RefSeq" id="WP_327196129.1">
    <property type="nucleotide sequence ID" value="NZ_FQVW01000005.1"/>
</dbReference>
<evidence type="ECO:0000313" key="8">
    <source>
        <dbReference type="Proteomes" id="UP000183988"/>
    </source>
</evidence>
<proteinExistence type="inferred from homology"/>
<dbReference type="Pfam" id="PF04542">
    <property type="entry name" value="Sigma70_r2"/>
    <property type="match status" value="1"/>
</dbReference>